<dbReference type="PANTHER" id="PTHR31860">
    <property type="entry name" value="HEAT-INDUCIBLE TRANSCRIPTION REPRESSOR (DUF639)-RELATED"/>
    <property type="match status" value="1"/>
</dbReference>
<reference evidence="3 4" key="1">
    <citation type="journal article" date="2013" name="Genome Biol.">
        <title>The genome sequence of the most widely cultivated cacao type and its use to identify candidate genes regulating pod color.</title>
        <authorList>
            <person name="Motamayor J.C."/>
            <person name="Mockaitis K."/>
            <person name="Schmutz J."/>
            <person name="Haiminen N."/>
            <person name="Iii D.L."/>
            <person name="Cornejo O."/>
            <person name="Findley S.D."/>
            <person name="Zheng P."/>
            <person name="Utro F."/>
            <person name="Royaert S."/>
            <person name="Saski C."/>
            <person name="Jenkins J."/>
            <person name="Podicheti R."/>
            <person name="Zhao M."/>
            <person name="Scheffler B.E."/>
            <person name="Stack J.C."/>
            <person name="Feltus F.A."/>
            <person name="Mustiga G.M."/>
            <person name="Amores F."/>
            <person name="Phillips W."/>
            <person name="Marelli J.P."/>
            <person name="May G.D."/>
            <person name="Shapiro H."/>
            <person name="Ma J."/>
            <person name="Bustamante C.D."/>
            <person name="Schnell R.J."/>
            <person name="Main D."/>
            <person name="Gilbert D."/>
            <person name="Parida L."/>
            <person name="Kuhn D.N."/>
        </authorList>
    </citation>
    <scope>NUCLEOTIDE SEQUENCE [LARGE SCALE GENOMIC DNA]</scope>
    <source>
        <strain evidence="4">cv. Matina 1-6</strain>
    </source>
</reference>
<dbReference type="InParanoid" id="A0A061E301"/>
<dbReference type="Gramene" id="EOX99017">
    <property type="protein sequence ID" value="EOX99017"/>
    <property type="gene ID" value="TCM_007649"/>
</dbReference>
<dbReference type="Gramene" id="EOX99013">
    <property type="protein sequence ID" value="EOX99013"/>
    <property type="gene ID" value="TCM_007649"/>
</dbReference>
<keyword evidence="2" id="KW-0472">Membrane</keyword>
<feature type="transmembrane region" description="Helical" evidence="2">
    <location>
        <begin position="640"/>
        <end position="665"/>
    </location>
</feature>
<organism evidence="3 4">
    <name type="scientific">Theobroma cacao</name>
    <name type="common">Cacao</name>
    <name type="synonym">Cocoa</name>
    <dbReference type="NCBI Taxonomy" id="3641"/>
    <lineage>
        <taxon>Eukaryota</taxon>
        <taxon>Viridiplantae</taxon>
        <taxon>Streptophyta</taxon>
        <taxon>Embryophyta</taxon>
        <taxon>Tracheophyta</taxon>
        <taxon>Spermatophyta</taxon>
        <taxon>Magnoliopsida</taxon>
        <taxon>eudicotyledons</taxon>
        <taxon>Gunneridae</taxon>
        <taxon>Pentapetalae</taxon>
        <taxon>rosids</taxon>
        <taxon>malvids</taxon>
        <taxon>Malvales</taxon>
        <taxon>Malvaceae</taxon>
        <taxon>Byttnerioideae</taxon>
        <taxon>Theobroma</taxon>
    </lineage>
</organism>
<keyword evidence="2" id="KW-1133">Transmembrane helix</keyword>
<dbReference type="Gramene" id="EOX99014">
    <property type="protein sequence ID" value="EOX99014"/>
    <property type="gene ID" value="TCM_007649"/>
</dbReference>
<dbReference type="FunCoup" id="A0A061E301">
    <property type="interactions" value="2102"/>
</dbReference>
<dbReference type="InterPro" id="IPR006927">
    <property type="entry name" value="DUF639"/>
</dbReference>
<gene>
    <name evidence="3" type="ORF">TCM_007649</name>
</gene>
<dbReference type="PANTHER" id="PTHR31860:SF4">
    <property type="entry name" value="OS02G0637800 PROTEIN"/>
    <property type="match status" value="1"/>
</dbReference>
<evidence type="ECO:0000256" key="1">
    <source>
        <dbReference type="SAM" id="MobiDB-lite"/>
    </source>
</evidence>
<accession>A0A061E301</accession>
<feature type="transmembrane region" description="Helical" evidence="2">
    <location>
        <begin position="556"/>
        <end position="574"/>
    </location>
</feature>
<keyword evidence="2" id="KW-0812">Transmembrane</keyword>
<dbReference type="eggNOG" id="ENOG502QU95">
    <property type="taxonomic scope" value="Eukaryota"/>
</dbReference>
<dbReference type="AlphaFoldDB" id="A0A061E301"/>
<dbReference type="Proteomes" id="UP000026915">
    <property type="component" value="Chromosome 2"/>
</dbReference>
<evidence type="ECO:0000313" key="4">
    <source>
        <dbReference type="Proteomes" id="UP000026915"/>
    </source>
</evidence>
<dbReference type="EMBL" id="CM001880">
    <property type="protein sequence ID" value="EOX99014.1"/>
    <property type="molecule type" value="Genomic_DNA"/>
</dbReference>
<dbReference type="Pfam" id="PF04842">
    <property type="entry name" value="DUF639"/>
    <property type="match status" value="1"/>
</dbReference>
<dbReference type="STRING" id="3641.A0A061E301"/>
<dbReference type="EMBL" id="CM001880">
    <property type="protein sequence ID" value="EOX99013.1"/>
    <property type="molecule type" value="Genomic_DNA"/>
</dbReference>
<evidence type="ECO:0000313" key="3">
    <source>
        <dbReference type="EMBL" id="EOX99017.1"/>
    </source>
</evidence>
<evidence type="ECO:0000256" key="2">
    <source>
        <dbReference type="SAM" id="Phobius"/>
    </source>
</evidence>
<name>A0A061E301_THECC</name>
<dbReference type="OMA" id="FTRELPY"/>
<protein>
    <submittedName>
        <fullName evidence="3">Uncharacterized protein isoform 1</fullName>
    </submittedName>
</protein>
<sequence length="709" mass="80118">MEGMWENFMRNNQSTLKSLFQRKKSSSNDEESPESSPRTIPQLSPLANSVVSRCSKILKIPTEELQHRFDIELPESVKQLFTYARNFLEFCSYQTLHKVSRNPDYLSDPEFRRLTYEMMLAWEAPCVECEGRVKETSSTNGEVEDDEGGSLFYSSSMTMAVQVDDKKTVGQEAFARIAPVCAAVADIITVHNLFDALTNSSGHRLHFLVYDKYLRSLDKVIKAAKNSLGCSLSNLPLSEVEIILDVEGAVPTQPVLQHVGISAWPGRLTLTNFALYFESLGVGVYDKAVRYDLETDLKQVIKPELTGPLGARLFDKAVMYKSTVTEPVYFEFPEFKGNSRRDYWLDISLEILHAHRFVRKNNFKETQQSEVLARAILGILRYRAVREAFQFFASQYKTLLSFNLAESLPGGDVILETLSSRLALLSANASPRNVKQLPTSSPVSLLALSQLGFILQKDAMLDGEALIVGDFCVGETNPLEIAVKQSISDTGSAEAAQATVDQVKVEGIDTNFAVMKELLFPVIGLATRLELLAAWKDPLKSTIFLMLTCCAIIRGWIRYILASVFVFFAIIMLWRRHFNKGKPLEAFRITPPPNRNAVEQLLTLQEAISQLEALIQTGNVILLKIRALLFAVLPQATDRVALLLVLMAVVLAFVPLRYLVLFVFLEAFTRELPYRRESSDRWMRRLREWWFRIPAAPVQLIRADDKKKK</sequence>
<proteinExistence type="predicted"/>
<dbReference type="EMBL" id="CM001880">
    <property type="protein sequence ID" value="EOX99017.1"/>
    <property type="molecule type" value="Genomic_DNA"/>
</dbReference>
<keyword evidence="4" id="KW-1185">Reference proteome</keyword>
<feature type="region of interest" description="Disordered" evidence="1">
    <location>
        <begin position="19"/>
        <end position="42"/>
    </location>
</feature>